<dbReference type="OrthoDB" id="4778929at2759"/>
<keyword evidence="2" id="KW-0812">Transmembrane</keyword>
<dbReference type="Proteomes" id="UP000319160">
    <property type="component" value="Unassembled WGS sequence"/>
</dbReference>
<evidence type="ECO:0000313" key="4">
    <source>
        <dbReference type="Proteomes" id="UP000319160"/>
    </source>
</evidence>
<gene>
    <name evidence="3" type="ORF">FHL15_010688</name>
</gene>
<feature type="region of interest" description="Disordered" evidence="1">
    <location>
        <begin position="86"/>
        <end position="129"/>
    </location>
</feature>
<keyword evidence="2" id="KW-0472">Membrane</keyword>
<feature type="transmembrane region" description="Helical" evidence="2">
    <location>
        <begin position="60"/>
        <end position="81"/>
    </location>
</feature>
<evidence type="ECO:0008006" key="5">
    <source>
        <dbReference type="Google" id="ProtNLM"/>
    </source>
</evidence>
<dbReference type="AlphaFoldDB" id="A0A553HKF2"/>
<comment type="caution">
    <text evidence="3">The sequence shown here is derived from an EMBL/GenBank/DDBJ whole genome shotgun (WGS) entry which is preliminary data.</text>
</comment>
<feature type="region of interest" description="Disordered" evidence="1">
    <location>
        <begin position="184"/>
        <end position="216"/>
    </location>
</feature>
<proteinExistence type="predicted"/>
<organism evidence="3 4">
    <name type="scientific">Xylaria flabelliformis</name>
    <dbReference type="NCBI Taxonomy" id="2512241"/>
    <lineage>
        <taxon>Eukaryota</taxon>
        <taxon>Fungi</taxon>
        <taxon>Dikarya</taxon>
        <taxon>Ascomycota</taxon>
        <taxon>Pezizomycotina</taxon>
        <taxon>Sordariomycetes</taxon>
        <taxon>Xylariomycetidae</taxon>
        <taxon>Xylariales</taxon>
        <taxon>Xylariaceae</taxon>
        <taxon>Xylaria</taxon>
    </lineage>
</organism>
<feature type="compositionally biased region" description="Low complexity" evidence="1">
    <location>
        <begin position="99"/>
        <end position="117"/>
    </location>
</feature>
<name>A0A553HKF2_9PEZI</name>
<evidence type="ECO:0000256" key="2">
    <source>
        <dbReference type="SAM" id="Phobius"/>
    </source>
</evidence>
<keyword evidence="4" id="KW-1185">Reference proteome</keyword>
<evidence type="ECO:0000313" key="3">
    <source>
        <dbReference type="EMBL" id="TRX88432.1"/>
    </source>
</evidence>
<keyword evidence="2" id="KW-1133">Transmembrane helix</keyword>
<protein>
    <recommendedName>
        <fullName evidence="5">Transmembrane protein</fullName>
    </recommendedName>
</protein>
<dbReference type="EMBL" id="VFLP01000088">
    <property type="protein sequence ID" value="TRX88432.1"/>
    <property type="molecule type" value="Genomic_DNA"/>
</dbReference>
<accession>A0A553HKF2</accession>
<evidence type="ECO:0000256" key="1">
    <source>
        <dbReference type="SAM" id="MobiDB-lite"/>
    </source>
</evidence>
<sequence length="216" mass="22224">MTLTGRQMSPSDGIRTLTIPRPETTFIETLTLGNGVGYSTDVPVTVAPDPKPSSSSSSHVGAILSGVAAVFVLLLIIWFCGHRRYSRPSRSSSRRDESGSTSGGSSSDGWDNASGSSGDRDHGSAASDIAEEEWKQPAQTMPGMPRPVARQWAVPPGFMGPLPGMSVPGVVGMGVPAGYGLPPMMGRGGGPPPMHGGPSPTMTSIVDNGGPPVMPQ</sequence>
<reference evidence="4" key="1">
    <citation type="submission" date="2019-06" db="EMBL/GenBank/DDBJ databases">
        <title>Draft genome sequence of the griseofulvin-producing fungus Xylaria cubensis strain G536.</title>
        <authorList>
            <person name="Mead M.E."/>
            <person name="Raja H.A."/>
            <person name="Steenwyk J.L."/>
            <person name="Knowles S.L."/>
            <person name="Oberlies N.H."/>
            <person name="Rokas A."/>
        </authorList>
    </citation>
    <scope>NUCLEOTIDE SEQUENCE [LARGE SCALE GENOMIC DNA]</scope>
    <source>
        <strain evidence="4">G536</strain>
    </source>
</reference>